<sequence>MQPYLIYGGIILTFNPELPLLEGYSLLVEDGKISQILKDTEIESLPYEKLDARGKIVMPGLINAHHHFYSTLVTGLTKASPAKDFLGVLENLWWRLDKQLTAEDIYISALISAMNAIRNGCTTIFDHHSSPGFIKGSLSQIAKAIQESGIRASLCYEVSDRDGIDKCEEGILENVTWLQQVSQEQNPRLKGLFGMHAAFTLSDDSLKDIADWVDKLNCGIHIHIAEGEYDELFNIQHYGQRVIERLCDFDLLNCHSLLAHGVHLNAREMMLIEEAGAAIITNPQSNLNNAVGIADICKMNELGITVGLGTDAMTTNMLEELRVGIWAQHIKQNNPSAGFEEMTKTLLLNNPIIAQKYWGDNFGFIAEGAPADIILIDYEPHTPLNEENWIGHIVNGISQANVNTTICAGEILMWNGQLLLSVDENEVRKRGRELAKALWERF</sequence>
<comment type="caution">
    <text evidence="1">The sequence shown here is derived from an EMBL/GenBank/DDBJ whole genome shotgun (WGS) entry which is preliminary data.</text>
</comment>
<reference evidence="1" key="1">
    <citation type="submission" date="2019-03" db="EMBL/GenBank/DDBJ databases">
        <title>Candidatus Syntrophosphaera thermopropionivorans: a novel player in syntrophic propionate oxidation during anaerobic digestion.</title>
        <authorList>
            <person name="Dyksma S."/>
        </authorList>
    </citation>
    <scope>NUCLEOTIDE SEQUENCE</scope>
    <source>
        <strain evidence="1">W5</strain>
    </source>
</reference>
<dbReference type="Proteomes" id="UP000294588">
    <property type="component" value="Unassembled WGS sequence"/>
</dbReference>
<gene>
    <name evidence="1" type="primary">ssnA</name>
    <name evidence="1" type="ORF">E0946_00735</name>
</gene>
<keyword evidence="2" id="KW-1185">Reference proteome</keyword>
<evidence type="ECO:0000313" key="2">
    <source>
        <dbReference type="Proteomes" id="UP000294588"/>
    </source>
</evidence>
<accession>A0AC61QKZ4</accession>
<dbReference type="EMBL" id="SMOG01000001">
    <property type="protein sequence ID" value="TDF74641.1"/>
    <property type="molecule type" value="Genomic_DNA"/>
</dbReference>
<protein>
    <submittedName>
        <fullName evidence="1">Aminohydrolase SsnA</fullName>
    </submittedName>
</protein>
<proteinExistence type="predicted"/>
<evidence type="ECO:0000313" key="1">
    <source>
        <dbReference type="EMBL" id="TDF74641.1"/>
    </source>
</evidence>
<organism evidence="1 2">
    <name type="scientific">Candidatus Syntrophosphaera thermopropionivorans</name>
    <dbReference type="NCBI Taxonomy" id="2593015"/>
    <lineage>
        <taxon>Bacteria</taxon>
        <taxon>Pseudomonadati</taxon>
        <taxon>Candidatus Cloacimonadota</taxon>
        <taxon>Candidatus Cloacimonadia</taxon>
        <taxon>Candidatus Cloacimonadales</taxon>
        <taxon>Candidatus Cloacimonadaceae</taxon>
        <taxon>Candidatus Syntrophosphaera</taxon>
    </lineage>
</organism>
<name>A0AC61QKZ4_9BACT</name>